<accession>A0AA38MDP2</accession>
<evidence type="ECO:0000256" key="1">
    <source>
        <dbReference type="PROSITE-ProRule" id="PRU00047"/>
    </source>
</evidence>
<organism evidence="4 5">
    <name type="scientific">Zophobas morio</name>
    <dbReference type="NCBI Taxonomy" id="2755281"/>
    <lineage>
        <taxon>Eukaryota</taxon>
        <taxon>Metazoa</taxon>
        <taxon>Ecdysozoa</taxon>
        <taxon>Arthropoda</taxon>
        <taxon>Hexapoda</taxon>
        <taxon>Insecta</taxon>
        <taxon>Pterygota</taxon>
        <taxon>Neoptera</taxon>
        <taxon>Endopterygota</taxon>
        <taxon>Coleoptera</taxon>
        <taxon>Polyphaga</taxon>
        <taxon>Cucujiformia</taxon>
        <taxon>Tenebrionidae</taxon>
        <taxon>Zophobas</taxon>
    </lineage>
</organism>
<keyword evidence="5" id="KW-1185">Reference proteome</keyword>
<name>A0AA38MDP2_9CUCU</name>
<dbReference type="GO" id="GO:0003676">
    <property type="term" value="F:nucleic acid binding"/>
    <property type="evidence" value="ECO:0007669"/>
    <property type="project" value="InterPro"/>
</dbReference>
<dbReference type="Proteomes" id="UP001168821">
    <property type="component" value="Unassembled WGS sequence"/>
</dbReference>
<feature type="compositionally biased region" description="Polar residues" evidence="2">
    <location>
        <begin position="99"/>
        <end position="112"/>
    </location>
</feature>
<feature type="region of interest" description="Disordered" evidence="2">
    <location>
        <begin position="215"/>
        <end position="234"/>
    </location>
</feature>
<gene>
    <name evidence="4" type="ORF">Zmor_018670</name>
</gene>
<keyword evidence="1" id="KW-0479">Metal-binding</keyword>
<dbReference type="EMBL" id="JALNTZ010000005">
    <property type="protein sequence ID" value="KAJ3652732.1"/>
    <property type="molecule type" value="Genomic_DNA"/>
</dbReference>
<protein>
    <recommendedName>
        <fullName evidence="3">CCHC-type domain-containing protein</fullName>
    </recommendedName>
</protein>
<dbReference type="SMART" id="SM00343">
    <property type="entry name" value="ZnF_C2HC"/>
    <property type="match status" value="1"/>
</dbReference>
<evidence type="ECO:0000313" key="4">
    <source>
        <dbReference type="EMBL" id="KAJ3652732.1"/>
    </source>
</evidence>
<evidence type="ECO:0000313" key="5">
    <source>
        <dbReference type="Proteomes" id="UP001168821"/>
    </source>
</evidence>
<sequence length="234" mass="25985">MAFIKASTVGDEHAHVLSFRRQIYVQPDDTIELPSSLVLKYDNTNFRIFLTFDDVCLKCKLMGHYASDCPKVVESTSPVHSKSVDTLAGKRQTTDDDTSMLNPLELSNNTGGSDSKSKKLKKRDSTESLTPTADLLLPAKNLITNTDEYPLDYDQTIEFMTKVNGVSDILALVATYTNDIQGLLNLMFDICKVVTRKSITNKCVRVQRRIKKALSKVSKPKASPTSELSNDLTA</sequence>
<dbReference type="GO" id="GO:0008270">
    <property type="term" value="F:zinc ion binding"/>
    <property type="evidence" value="ECO:0007669"/>
    <property type="project" value="UniProtKB-KW"/>
</dbReference>
<proteinExistence type="predicted"/>
<reference evidence="4" key="1">
    <citation type="journal article" date="2023" name="G3 (Bethesda)">
        <title>Whole genome assemblies of Zophobas morio and Tenebrio molitor.</title>
        <authorList>
            <person name="Kaur S."/>
            <person name="Stinson S.A."/>
            <person name="diCenzo G.C."/>
        </authorList>
    </citation>
    <scope>NUCLEOTIDE SEQUENCE</scope>
    <source>
        <strain evidence="4">QUZm001</strain>
    </source>
</reference>
<feature type="compositionally biased region" description="Polar residues" evidence="2">
    <location>
        <begin position="223"/>
        <end position="234"/>
    </location>
</feature>
<evidence type="ECO:0000259" key="3">
    <source>
        <dbReference type="PROSITE" id="PS50158"/>
    </source>
</evidence>
<dbReference type="InterPro" id="IPR001878">
    <property type="entry name" value="Znf_CCHC"/>
</dbReference>
<dbReference type="PROSITE" id="PS50158">
    <property type="entry name" value="ZF_CCHC"/>
    <property type="match status" value="1"/>
</dbReference>
<dbReference type="InterPro" id="IPR036875">
    <property type="entry name" value="Znf_CCHC_sf"/>
</dbReference>
<dbReference type="AlphaFoldDB" id="A0AA38MDP2"/>
<keyword evidence="1" id="KW-0863">Zinc-finger</keyword>
<keyword evidence="1" id="KW-0862">Zinc</keyword>
<feature type="region of interest" description="Disordered" evidence="2">
    <location>
        <begin position="80"/>
        <end position="126"/>
    </location>
</feature>
<dbReference type="SUPFAM" id="SSF57756">
    <property type="entry name" value="Retrovirus zinc finger-like domains"/>
    <property type="match status" value="1"/>
</dbReference>
<evidence type="ECO:0000256" key="2">
    <source>
        <dbReference type="SAM" id="MobiDB-lite"/>
    </source>
</evidence>
<feature type="domain" description="CCHC-type" evidence="3">
    <location>
        <begin position="56"/>
        <end position="71"/>
    </location>
</feature>
<comment type="caution">
    <text evidence="4">The sequence shown here is derived from an EMBL/GenBank/DDBJ whole genome shotgun (WGS) entry which is preliminary data.</text>
</comment>